<dbReference type="PANTHER" id="PTHR34700">
    <property type="entry name" value="POTASSIUM BINDING PROTEIN KBP"/>
    <property type="match status" value="1"/>
</dbReference>
<dbReference type="CDD" id="cd00118">
    <property type="entry name" value="LysM"/>
    <property type="match status" value="1"/>
</dbReference>
<evidence type="ECO:0000313" key="2">
    <source>
        <dbReference type="EMBL" id="MBB4802410.1"/>
    </source>
</evidence>
<sequence>MSLQDKYKELTNLASQLGTTDLEVREQDNVLYIDGVVKTAEDKEKLWNAYGTIDPDYRSADVVMNIKVSESASKEYTVKSGDSLSKIGKEFGVSWQTIFEANKDIISNPDLIQPGWKLKIPTVL</sequence>
<dbReference type="InterPro" id="IPR018392">
    <property type="entry name" value="LysM"/>
</dbReference>
<keyword evidence="3" id="KW-1185">Reference proteome</keyword>
<dbReference type="SMART" id="SM00257">
    <property type="entry name" value="LysM"/>
    <property type="match status" value="1"/>
</dbReference>
<gene>
    <name evidence="2" type="ORF">HNP37_002483</name>
</gene>
<dbReference type="Gene3D" id="3.10.350.10">
    <property type="entry name" value="LysM domain"/>
    <property type="match status" value="1"/>
</dbReference>
<feature type="domain" description="LysM" evidence="1">
    <location>
        <begin position="74"/>
        <end position="120"/>
    </location>
</feature>
<comment type="caution">
    <text evidence="2">The sequence shown here is derived from an EMBL/GenBank/DDBJ whole genome shotgun (WGS) entry which is preliminary data.</text>
</comment>
<evidence type="ECO:0000259" key="1">
    <source>
        <dbReference type="PROSITE" id="PS51782"/>
    </source>
</evidence>
<dbReference type="PROSITE" id="PS51782">
    <property type="entry name" value="LYSM"/>
    <property type="match status" value="1"/>
</dbReference>
<dbReference type="PANTHER" id="PTHR34700:SF4">
    <property type="entry name" value="PHAGE-LIKE ELEMENT PBSX PROTEIN XKDP"/>
    <property type="match status" value="1"/>
</dbReference>
<dbReference type="SUPFAM" id="SSF54106">
    <property type="entry name" value="LysM domain"/>
    <property type="match status" value="1"/>
</dbReference>
<protein>
    <submittedName>
        <fullName evidence="2">Nucleoid-associated protein YgaU</fullName>
    </submittedName>
</protein>
<dbReference type="Proteomes" id="UP000561681">
    <property type="component" value="Unassembled WGS sequence"/>
</dbReference>
<organism evidence="2 3">
    <name type="scientific">Flavobacterium nitrogenifigens</name>
    <dbReference type="NCBI Taxonomy" id="1617283"/>
    <lineage>
        <taxon>Bacteria</taxon>
        <taxon>Pseudomonadati</taxon>
        <taxon>Bacteroidota</taxon>
        <taxon>Flavobacteriia</taxon>
        <taxon>Flavobacteriales</taxon>
        <taxon>Flavobacteriaceae</taxon>
        <taxon>Flavobacterium</taxon>
    </lineage>
</organism>
<dbReference type="RefSeq" id="WP_184162194.1">
    <property type="nucleotide sequence ID" value="NZ_JACHLD010000003.1"/>
</dbReference>
<dbReference type="EMBL" id="JACHLD010000003">
    <property type="protein sequence ID" value="MBB4802410.1"/>
    <property type="molecule type" value="Genomic_DNA"/>
</dbReference>
<name>A0A7W7IYV8_9FLAO</name>
<dbReference type="Pfam" id="PF01476">
    <property type="entry name" value="LysM"/>
    <property type="match status" value="1"/>
</dbReference>
<accession>A0A7W7IYV8</accession>
<evidence type="ECO:0000313" key="3">
    <source>
        <dbReference type="Proteomes" id="UP000561681"/>
    </source>
</evidence>
<reference evidence="2 3" key="1">
    <citation type="submission" date="2020-08" db="EMBL/GenBank/DDBJ databases">
        <title>Functional genomics of gut bacteria from endangered species of beetles.</title>
        <authorList>
            <person name="Carlos-Shanley C."/>
        </authorList>
    </citation>
    <scope>NUCLEOTIDE SEQUENCE [LARGE SCALE GENOMIC DNA]</scope>
    <source>
        <strain evidence="2 3">S00142</strain>
    </source>
</reference>
<dbReference type="AlphaFoldDB" id="A0A7W7IYV8"/>
<dbReference type="InterPro" id="IPR036779">
    <property type="entry name" value="LysM_dom_sf"/>
</dbReference>
<dbReference type="InterPro" id="IPR052196">
    <property type="entry name" value="Bact_Kbp"/>
</dbReference>
<proteinExistence type="predicted"/>